<gene>
    <name evidence="1" type="ORF">SAMN05661053_2692</name>
</gene>
<proteinExistence type="predicted"/>
<evidence type="ECO:0008006" key="3">
    <source>
        <dbReference type="Google" id="ProtNLM"/>
    </source>
</evidence>
<sequence>MKFIRMSFIVAMAYLLQSCFNSDDYIFNESDATSIIIQASLARSLGESASNVKADTFHINDTVYFQTTVSPNKIIKVQDYHWLMDGKYCASEYNFKKELSDPGYHKFKFVLKDYFGDMHYDSLEVWVSDNPVLNDSVFTPADGTQAIDPYESIYFTWSAKTEGIKLAHYYHFLLSEQSFANAESKFTTIDTILNEPHFTYHNKLNPFKKYNWTVQAFNEYNFASAQKIQSSFFTKGFPGEGSLQAKVDIGQASTTPIRIALQDKSNSEKRFDYNLKLSSTNNEISLDAIPAGKYQLNIQSDYADFGTIQKDITINDGFVTTENDLKLIDTIAPIITSTTGQDTLDFADTLRFIVKDGSRTITHSSVKAYLENETALEKDYTDSVLTVVLKETDKSWTYRVLTVSASDGSKNVSNKSFYILPSTLWFTTNNDTTITNDALIKFFIQENNPYGFAIDSLKFFNVTKNKTIISVSRSEGKSFTAELEASLFDAEQTIKSIVIYKNGLQQSKTWKLYVKPAKKGEE</sequence>
<dbReference type="Proteomes" id="UP000255423">
    <property type="component" value="Unassembled WGS sequence"/>
</dbReference>
<evidence type="ECO:0000313" key="1">
    <source>
        <dbReference type="EMBL" id="SUQ25890.1"/>
    </source>
</evidence>
<dbReference type="AlphaFoldDB" id="A0A380S8Z3"/>
<organism evidence="1 2">
    <name type="scientific">Fibrobacter succinogenes</name>
    <name type="common">Bacteroides succinogenes</name>
    <dbReference type="NCBI Taxonomy" id="833"/>
    <lineage>
        <taxon>Bacteria</taxon>
        <taxon>Pseudomonadati</taxon>
        <taxon>Fibrobacterota</taxon>
        <taxon>Fibrobacteria</taxon>
        <taxon>Fibrobacterales</taxon>
        <taxon>Fibrobacteraceae</taxon>
        <taxon>Fibrobacter</taxon>
    </lineage>
</organism>
<dbReference type="PROSITE" id="PS51257">
    <property type="entry name" value="PROKAR_LIPOPROTEIN"/>
    <property type="match status" value="1"/>
</dbReference>
<name>A0A380S8Z3_FIBSU</name>
<evidence type="ECO:0000313" key="2">
    <source>
        <dbReference type="Proteomes" id="UP000255423"/>
    </source>
</evidence>
<dbReference type="EMBL" id="UHJL01000005">
    <property type="protein sequence ID" value="SUQ25890.1"/>
    <property type="molecule type" value="Genomic_DNA"/>
</dbReference>
<dbReference type="RefSeq" id="WP_109573534.1">
    <property type="nucleotide sequence ID" value="NZ_UHJL01000005.1"/>
</dbReference>
<protein>
    <recommendedName>
        <fullName evidence="3">Lipoprotein</fullName>
    </recommendedName>
</protein>
<reference evidence="1 2" key="1">
    <citation type="submission" date="2017-08" db="EMBL/GenBank/DDBJ databases">
        <authorList>
            <person name="de Groot N.N."/>
        </authorList>
    </citation>
    <scope>NUCLEOTIDE SEQUENCE [LARGE SCALE GENOMIC DNA]</scope>
    <source>
        <strain evidence="1 2">HM2</strain>
    </source>
</reference>
<accession>A0A380S8Z3</accession>